<reference evidence="8" key="4">
    <citation type="submission" date="2017-09" db="EMBL/GenBank/DDBJ databases">
        <title>FDA dAtabase for Regulatory Grade micrObial Sequences (FDA-ARGOS): Supporting development and validation of Infectious Disease Dx tests.</title>
        <authorList>
            <person name="Minogue T."/>
            <person name="Wolcott M."/>
            <person name="Wasieloski L."/>
            <person name="Aguilar W."/>
            <person name="Moore D."/>
            <person name="Tallon L."/>
            <person name="Sadzewicz L."/>
            <person name="Ott S."/>
            <person name="Zhao X."/>
            <person name="Nagaraj S."/>
            <person name="Vavikolanu K."/>
            <person name="Aluvathingal J."/>
            <person name="Nadendla S."/>
            <person name="Sichtig H."/>
        </authorList>
    </citation>
    <scope>NUCLEOTIDE SEQUENCE [LARGE SCALE GENOMIC DNA]</scope>
    <source>
        <strain evidence="8">FDAARGOS_369</strain>
    </source>
</reference>
<evidence type="ECO:0000313" key="3">
    <source>
        <dbReference type="EMBL" id="ATF63896.1"/>
    </source>
</evidence>
<accession>A0A0K2S1U2</accession>
<reference evidence="4" key="1">
    <citation type="submission" date="2015-08" db="EMBL/GenBank/DDBJ databases">
        <title>Complete DNA Sequence of Pseudomonas syringae pv. actinidiae, the Causal Agent of Kiwifruit Canker Disease.</title>
        <authorList>
            <person name="Rikkerink E.H.A."/>
            <person name="Fineran P.C."/>
        </authorList>
    </citation>
    <scope>NUCLEOTIDE SEQUENCE</scope>
    <source>
        <strain evidence="4">NUM-Rm6536</strain>
    </source>
</reference>
<sequence>MKTAGIAAMGAAAVIFLTALLLLTAGHFSLLWVILLVVSPFVFILGVPFATGSGPEYLPTDPKLAQQAREARDAELGLD</sequence>
<evidence type="ECO:0000313" key="8">
    <source>
        <dbReference type="Proteomes" id="UP000218628"/>
    </source>
</evidence>
<name>A0A0K2S1U2_9MICC</name>
<dbReference type="Proteomes" id="UP000770330">
    <property type="component" value="Unassembled WGS sequence"/>
</dbReference>
<evidence type="ECO:0000313" key="7">
    <source>
        <dbReference type="Proteomes" id="UP000066203"/>
    </source>
</evidence>
<keyword evidence="2" id="KW-0472">Membrane</keyword>
<gene>
    <name evidence="3" type="ORF">CO690_09515</name>
    <name evidence="5" type="ORF">HXO61_07980</name>
    <name evidence="6" type="ORF">HXO64_07485</name>
    <name evidence="4" type="ORF">RM6536_1530</name>
</gene>
<keyword evidence="2" id="KW-1133">Transmembrane helix</keyword>
<dbReference type="EMBL" id="JABZXO010000023">
    <property type="protein sequence ID" value="MBF1657849.1"/>
    <property type="molecule type" value="Genomic_DNA"/>
</dbReference>
<evidence type="ECO:0000256" key="1">
    <source>
        <dbReference type="SAM" id="MobiDB-lite"/>
    </source>
</evidence>
<feature type="transmembrane region" description="Helical" evidence="2">
    <location>
        <begin position="30"/>
        <end position="50"/>
    </location>
</feature>
<feature type="region of interest" description="Disordered" evidence="1">
    <location>
        <begin position="52"/>
        <end position="79"/>
    </location>
</feature>
<dbReference type="Proteomes" id="UP000218628">
    <property type="component" value="Chromosome"/>
</dbReference>
<dbReference type="AlphaFoldDB" id="A0A0K2S1U2"/>
<reference evidence="7" key="2">
    <citation type="submission" date="2015-08" db="EMBL/GenBank/DDBJ databases">
        <title>Complete genome sequence of Rothia mucilaginosa strain NUM-Rm6536.</title>
        <authorList>
            <person name="Nambu T."/>
        </authorList>
    </citation>
    <scope>NUCLEOTIDE SEQUENCE [LARGE SCALE GENOMIC DNA]</scope>
    <source>
        <strain evidence="7">NUM-Rm6536</strain>
    </source>
</reference>
<dbReference type="EMBL" id="CP023510">
    <property type="protein sequence ID" value="ATF63896.1"/>
    <property type="molecule type" value="Genomic_DNA"/>
</dbReference>
<evidence type="ECO:0000313" key="6">
    <source>
        <dbReference type="EMBL" id="MBF1664376.1"/>
    </source>
</evidence>
<dbReference type="EMBL" id="AP014938">
    <property type="protein sequence ID" value="BAS20777.1"/>
    <property type="molecule type" value="Genomic_DNA"/>
</dbReference>
<proteinExistence type="predicted"/>
<organism evidence="4">
    <name type="scientific">Rothia mucilaginosa</name>
    <dbReference type="NCBI Taxonomy" id="43675"/>
    <lineage>
        <taxon>Bacteria</taxon>
        <taxon>Bacillati</taxon>
        <taxon>Actinomycetota</taxon>
        <taxon>Actinomycetes</taxon>
        <taxon>Micrococcales</taxon>
        <taxon>Micrococcaceae</taxon>
        <taxon>Rothia</taxon>
    </lineage>
</organism>
<evidence type="ECO:0000313" key="5">
    <source>
        <dbReference type="EMBL" id="MBF1657849.1"/>
    </source>
</evidence>
<reference evidence="3" key="3">
    <citation type="submission" date="2017-09" db="EMBL/GenBank/DDBJ databases">
        <title>FDA dAtabase for Regulatory Grade micrObial Sequences (FDA-ARGOS): Supporting development and validation of Infectious Disease Dx tests.</title>
        <authorList>
            <person name="Campos J."/>
            <person name="Goldberg B."/>
            <person name="Tallon L."/>
            <person name="Sadzewicz L."/>
            <person name="Ott S."/>
            <person name="Zhao X."/>
            <person name="Nagaraj S."/>
            <person name="Vavikolanu K."/>
            <person name="Aluvathingal J."/>
            <person name="Nadendla S."/>
            <person name="Geyer C."/>
            <person name="Nandy P."/>
            <person name="Hobson J."/>
            <person name="Sichtig H."/>
        </authorList>
    </citation>
    <scope>NUCLEOTIDE SEQUENCE</scope>
    <source>
        <strain evidence="3">FDAARGOS_369</strain>
    </source>
</reference>
<evidence type="ECO:0000256" key="2">
    <source>
        <dbReference type="SAM" id="Phobius"/>
    </source>
</evidence>
<dbReference type="EMBL" id="JABZXR010000038">
    <property type="protein sequence ID" value="MBF1664376.1"/>
    <property type="molecule type" value="Genomic_DNA"/>
</dbReference>
<dbReference type="RefSeq" id="WP_005505761.1">
    <property type="nucleotide sequence ID" value="NZ_AP014938.1"/>
</dbReference>
<evidence type="ECO:0000313" key="4">
    <source>
        <dbReference type="EMBL" id="BAS20777.1"/>
    </source>
</evidence>
<dbReference type="Proteomes" id="UP000756427">
    <property type="component" value="Unassembled WGS sequence"/>
</dbReference>
<reference evidence="5" key="5">
    <citation type="submission" date="2020-04" db="EMBL/GenBank/DDBJ databases">
        <title>Deep metagenomics examines the oral microbiome during advanced dental caries in children, revealing novel taxa and co-occurrences with host molecules.</title>
        <authorList>
            <person name="Baker J.L."/>
            <person name="Morton J.T."/>
            <person name="Dinis M."/>
            <person name="Alvarez R."/>
            <person name="Tran N.C."/>
            <person name="Knight R."/>
            <person name="Edlund A."/>
        </authorList>
    </citation>
    <scope>NUCLEOTIDE SEQUENCE</scope>
    <source>
        <strain evidence="5">JCVI_39_bin.18</strain>
        <strain evidence="6">JCVI_44_bin.2</strain>
    </source>
</reference>
<keyword evidence="2" id="KW-0812">Transmembrane</keyword>
<feature type="transmembrane region" description="Helical" evidence="2">
    <location>
        <begin position="6"/>
        <end position="23"/>
    </location>
</feature>
<dbReference type="PATRIC" id="fig|43675.28.peg.1565"/>
<dbReference type="Proteomes" id="UP000066203">
    <property type="component" value="Chromosome"/>
</dbReference>
<protein>
    <submittedName>
        <fullName evidence="3">Nucleoside-diphosphate sugar epimerase</fullName>
    </submittedName>
</protein>
<dbReference type="GeneID" id="61436984"/>
<feature type="compositionally biased region" description="Basic and acidic residues" evidence="1">
    <location>
        <begin position="69"/>
        <end position="79"/>
    </location>
</feature>